<gene>
    <name evidence="13" type="primary">LOC112685690</name>
</gene>
<keyword evidence="8 11" id="KW-0472">Membrane</keyword>
<name>A0A8B8FRN3_9HEMI</name>
<comment type="subcellular location">
    <subcellularLocation>
        <location evidence="10">Endomembrane system</location>
        <topology evidence="10">Single-pass type I membrane protein</topology>
    </subcellularLocation>
    <subcellularLocation>
        <location evidence="1">Endoplasmic reticulum</location>
    </subcellularLocation>
</comment>
<dbReference type="OrthoDB" id="5835829at2759"/>
<evidence type="ECO:0000313" key="12">
    <source>
        <dbReference type="Proteomes" id="UP000694846"/>
    </source>
</evidence>
<sequence length="564" mass="64859">FSPLNHLRVQTFLAVSPVAGKSYWNFMRGILRVLTDHGHRVTVFTANPDGDRKNYTEVDLTDSFSSLLKMDIDLVERELMDHDDLINYVHAYWRNACQKLYEHEAFGKITNDSHAKFDVVFAEIISSECISYLSVLLNNVPLVYVSPSPLILYKERSVFGHYSNPVVVSHTLSKYSVSRTFLERFTNTLLHCYKSSLLQYKVWSIPKKYLQPFDLVEPAKPSIVFNNAHYITDSSRPLPPSVIQVESIHLDPLKGILNNILKFIENAPRGVIVFTLGSIVSVSSLSKNIKNAIIDVLGQVPQRVLMKYEEEWITDLPINIMTIKWFPQRDILMHPNVKLFISHGGIFDVYEAVDAGTPVLGFPVFFDQSRNLEKLVNARIAISLKLKSITKDMFLKSITELINNEKYKRNAEIAAEQFKTRPMSPAQTVDYWTRYVIRHKGAPDLKSHTLNLTWYQYLLLDVFGVLFLIALLISYATYKCVKFMKKKYTGINKTKIRATKRSSQLKRIIVYADKTISNQNRTLPRLGMGMKSEYLNYPDILIYKSGFESNSYPDLPKYPDYSDV</sequence>
<dbReference type="Gene3D" id="3.40.50.2000">
    <property type="entry name" value="Glycogen Phosphorylase B"/>
    <property type="match status" value="1"/>
</dbReference>
<evidence type="ECO:0000256" key="3">
    <source>
        <dbReference type="ARBA" id="ARBA00022676"/>
    </source>
</evidence>
<keyword evidence="7 11" id="KW-1133">Transmembrane helix</keyword>
<comment type="similarity">
    <text evidence="2">Belongs to the UDP-glycosyltransferase family.</text>
</comment>
<keyword evidence="3" id="KW-0328">Glycosyltransferase</keyword>
<evidence type="ECO:0000256" key="9">
    <source>
        <dbReference type="ARBA" id="ARBA00023180"/>
    </source>
</evidence>
<evidence type="ECO:0000256" key="5">
    <source>
        <dbReference type="ARBA" id="ARBA00022692"/>
    </source>
</evidence>
<dbReference type="GeneID" id="112685690"/>
<keyword evidence="9" id="KW-0325">Glycoprotein</keyword>
<dbReference type="PANTHER" id="PTHR48043">
    <property type="entry name" value="EG:EG0003.4 PROTEIN-RELATED"/>
    <property type="match status" value="1"/>
</dbReference>
<dbReference type="GO" id="GO:0005783">
    <property type="term" value="C:endoplasmic reticulum"/>
    <property type="evidence" value="ECO:0007669"/>
    <property type="project" value="UniProtKB-SubCell"/>
</dbReference>
<evidence type="ECO:0000256" key="1">
    <source>
        <dbReference type="ARBA" id="ARBA00004240"/>
    </source>
</evidence>
<dbReference type="FunFam" id="3.40.50.2000:FF:000050">
    <property type="entry name" value="UDP-glucuronosyltransferase"/>
    <property type="match status" value="1"/>
</dbReference>
<keyword evidence="12" id="KW-1185">Reference proteome</keyword>
<organism evidence="12 13">
    <name type="scientific">Sipha flava</name>
    <name type="common">yellow sugarcane aphid</name>
    <dbReference type="NCBI Taxonomy" id="143950"/>
    <lineage>
        <taxon>Eukaryota</taxon>
        <taxon>Metazoa</taxon>
        <taxon>Ecdysozoa</taxon>
        <taxon>Arthropoda</taxon>
        <taxon>Hexapoda</taxon>
        <taxon>Insecta</taxon>
        <taxon>Pterygota</taxon>
        <taxon>Neoptera</taxon>
        <taxon>Paraneoptera</taxon>
        <taxon>Hemiptera</taxon>
        <taxon>Sternorrhyncha</taxon>
        <taxon>Aphidomorpha</taxon>
        <taxon>Aphidoidea</taxon>
        <taxon>Aphididae</taxon>
        <taxon>Sipha</taxon>
    </lineage>
</organism>
<proteinExistence type="inferred from homology"/>
<evidence type="ECO:0000256" key="4">
    <source>
        <dbReference type="ARBA" id="ARBA00022679"/>
    </source>
</evidence>
<evidence type="ECO:0000256" key="8">
    <source>
        <dbReference type="ARBA" id="ARBA00023136"/>
    </source>
</evidence>
<dbReference type="CDD" id="cd03784">
    <property type="entry name" value="GT1_Gtf-like"/>
    <property type="match status" value="1"/>
</dbReference>
<dbReference type="InterPro" id="IPR050271">
    <property type="entry name" value="UDP-glycosyltransferase"/>
</dbReference>
<dbReference type="GO" id="GO:0008194">
    <property type="term" value="F:UDP-glycosyltransferase activity"/>
    <property type="evidence" value="ECO:0007669"/>
    <property type="project" value="InterPro"/>
</dbReference>
<dbReference type="Pfam" id="PF00201">
    <property type="entry name" value="UDPGT"/>
    <property type="match status" value="1"/>
</dbReference>
<keyword evidence="6" id="KW-0256">Endoplasmic reticulum</keyword>
<dbReference type="PANTHER" id="PTHR48043:SF145">
    <property type="entry name" value="FI06409P-RELATED"/>
    <property type="match status" value="1"/>
</dbReference>
<dbReference type="AlphaFoldDB" id="A0A8B8FRN3"/>
<keyword evidence="4" id="KW-0808">Transferase</keyword>
<dbReference type="Proteomes" id="UP000694846">
    <property type="component" value="Unplaced"/>
</dbReference>
<dbReference type="SUPFAM" id="SSF53756">
    <property type="entry name" value="UDP-Glycosyltransferase/glycogen phosphorylase"/>
    <property type="match status" value="1"/>
</dbReference>
<evidence type="ECO:0000256" key="7">
    <source>
        <dbReference type="ARBA" id="ARBA00022989"/>
    </source>
</evidence>
<dbReference type="RefSeq" id="XP_025413417.1">
    <property type="nucleotide sequence ID" value="XM_025557632.1"/>
</dbReference>
<feature type="non-terminal residue" evidence="13">
    <location>
        <position position="1"/>
    </location>
</feature>
<evidence type="ECO:0000256" key="2">
    <source>
        <dbReference type="ARBA" id="ARBA00009995"/>
    </source>
</evidence>
<evidence type="ECO:0000256" key="11">
    <source>
        <dbReference type="SAM" id="Phobius"/>
    </source>
</evidence>
<dbReference type="InterPro" id="IPR002213">
    <property type="entry name" value="UDP_glucos_trans"/>
</dbReference>
<keyword evidence="5 11" id="KW-0812">Transmembrane</keyword>
<accession>A0A8B8FRN3</accession>
<evidence type="ECO:0000256" key="10">
    <source>
        <dbReference type="ARBA" id="ARBA00046288"/>
    </source>
</evidence>
<protein>
    <submittedName>
        <fullName evidence="13">UDP-glucuronosyltransferase 2B2-like</fullName>
    </submittedName>
</protein>
<evidence type="ECO:0000313" key="13">
    <source>
        <dbReference type="RefSeq" id="XP_025413417.1"/>
    </source>
</evidence>
<reference evidence="13" key="1">
    <citation type="submission" date="2025-08" db="UniProtKB">
        <authorList>
            <consortium name="RefSeq"/>
        </authorList>
    </citation>
    <scope>IDENTIFICATION</scope>
    <source>
        <tissue evidence="13">Whole body</tissue>
    </source>
</reference>
<evidence type="ECO:0000256" key="6">
    <source>
        <dbReference type="ARBA" id="ARBA00022824"/>
    </source>
</evidence>
<feature type="transmembrane region" description="Helical" evidence="11">
    <location>
        <begin position="454"/>
        <end position="478"/>
    </location>
</feature>